<dbReference type="InterPro" id="IPR000014">
    <property type="entry name" value="PAS"/>
</dbReference>
<dbReference type="InterPro" id="IPR011006">
    <property type="entry name" value="CheY-like_superfamily"/>
</dbReference>
<dbReference type="RefSeq" id="WP_149469946.1">
    <property type="nucleotide sequence ID" value="NZ_QOKW01000012.1"/>
</dbReference>
<evidence type="ECO:0000259" key="7">
    <source>
        <dbReference type="PROSITE" id="PS50109"/>
    </source>
</evidence>
<dbReference type="InterPro" id="IPR004358">
    <property type="entry name" value="Sig_transdc_His_kin-like_C"/>
</dbReference>
<dbReference type="Gene3D" id="1.10.287.130">
    <property type="match status" value="1"/>
</dbReference>
<dbReference type="EMBL" id="QOKW01000012">
    <property type="protein sequence ID" value="KAA0679495.1"/>
    <property type="molecule type" value="Genomic_DNA"/>
</dbReference>
<dbReference type="PROSITE" id="PS50110">
    <property type="entry name" value="RESPONSE_REGULATORY"/>
    <property type="match status" value="1"/>
</dbReference>
<proteinExistence type="predicted"/>
<name>A0A9W7NIC6_9PROT</name>
<dbReference type="PANTHER" id="PTHR43047">
    <property type="entry name" value="TWO-COMPONENT HISTIDINE PROTEIN KINASE"/>
    <property type="match status" value="1"/>
</dbReference>
<dbReference type="InterPro" id="IPR005467">
    <property type="entry name" value="His_kinase_dom"/>
</dbReference>
<evidence type="ECO:0000256" key="2">
    <source>
        <dbReference type="ARBA" id="ARBA00012438"/>
    </source>
</evidence>
<dbReference type="Proteomes" id="UP000480854">
    <property type="component" value="Unassembled WGS sequence"/>
</dbReference>
<organism evidence="10 11">
    <name type="scientific">Roseomonas genomospecies 6</name>
    <dbReference type="NCBI Taxonomy" id="214106"/>
    <lineage>
        <taxon>Bacteria</taxon>
        <taxon>Pseudomonadati</taxon>
        <taxon>Pseudomonadota</taxon>
        <taxon>Alphaproteobacteria</taxon>
        <taxon>Acetobacterales</taxon>
        <taxon>Roseomonadaceae</taxon>
        <taxon>Roseomonas</taxon>
    </lineage>
</organism>
<dbReference type="Pfam" id="PF00512">
    <property type="entry name" value="HisKA"/>
    <property type="match status" value="1"/>
</dbReference>
<keyword evidence="3 6" id="KW-0597">Phosphoprotein</keyword>
<evidence type="ECO:0000256" key="6">
    <source>
        <dbReference type="PROSITE-ProRule" id="PRU00169"/>
    </source>
</evidence>
<dbReference type="PROSITE" id="PS50109">
    <property type="entry name" value="HIS_KIN"/>
    <property type="match status" value="1"/>
</dbReference>
<feature type="domain" description="Histidine kinase" evidence="7">
    <location>
        <begin position="453"/>
        <end position="667"/>
    </location>
</feature>
<evidence type="ECO:0000256" key="3">
    <source>
        <dbReference type="ARBA" id="ARBA00022553"/>
    </source>
</evidence>
<dbReference type="SUPFAM" id="SSF55785">
    <property type="entry name" value="PYP-like sensor domain (PAS domain)"/>
    <property type="match status" value="1"/>
</dbReference>
<dbReference type="SUPFAM" id="SSF52172">
    <property type="entry name" value="CheY-like"/>
    <property type="match status" value="1"/>
</dbReference>
<comment type="catalytic activity">
    <reaction evidence="1">
        <text>ATP + protein L-histidine = ADP + protein N-phospho-L-histidine.</text>
        <dbReference type="EC" id="2.7.13.3"/>
    </reaction>
</comment>
<evidence type="ECO:0000313" key="10">
    <source>
        <dbReference type="EMBL" id="KAA0679495.1"/>
    </source>
</evidence>
<dbReference type="CDD" id="cd00082">
    <property type="entry name" value="HisKA"/>
    <property type="match status" value="1"/>
</dbReference>
<dbReference type="SMART" id="SM00448">
    <property type="entry name" value="REC"/>
    <property type="match status" value="1"/>
</dbReference>
<dbReference type="InterPro" id="IPR000700">
    <property type="entry name" value="PAS-assoc_C"/>
</dbReference>
<dbReference type="PROSITE" id="PS50113">
    <property type="entry name" value="PAC"/>
    <property type="match status" value="1"/>
</dbReference>
<keyword evidence="11" id="KW-1185">Reference proteome</keyword>
<protein>
    <recommendedName>
        <fullName evidence="2">histidine kinase</fullName>
        <ecNumber evidence="2">2.7.13.3</ecNumber>
    </recommendedName>
</protein>
<comment type="caution">
    <text evidence="10">The sequence shown here is derived from an EMBL/GenBank/DDBJ whole genome shotgun (WGS) entry which is preliminary data.</text>
</comment>
<dbReference type="SUPFAM" id="SSF47384">
    <property type="entry name" value="Homodimeric domain of signal transducing histidine kinase"/>
    <property type="match status" value="1"/>
</dbReference>
<keyword evidence="5" id="KW-0418">Kinase</keyword>
<dbReference type="Gene3D" id="3.30.450.20">
    <property type="entry name" value="PAS domain"/>
    <property type="match status" value="3"/>
</dbReference>
<evidence type="ECO:0000313" key="11">
    <source>
        <dbReference type="Proteomes" id="UP000480854"/>
    </source>
</evidence>
<dbReference type="OrthoDB" id="7292918at2"/>
<feature type="domain" description="Response regulatory" evidence="8">
    <location>
        <begin position="688"/>
        <end position="805"/>
    </location>
</feature>
<dbReference type="InterPro" id="IPR001789">
    <property type="entry name" value="Sig_transdc_resp-reg_receiver"/>
</dbReference>
<dbReference type="InterPro" id="IPR001610">
    <property type="entry name" value="PAC"/>
</dbReference>
<dbReference type="InterPro" id="IPR035965">
    <property type="entry name" value="PAS-like_dom_sf"/>
</dbReference>
<evidence type="ECO:0000259" key="8">
    <source>
        <dbReference type="PROSITE" id="PS50110"/>
    </source>
</evidence>
<dbReference type="PRINTS" id="PR00344">
    <property type="entry name" value="BCTRLSENSOR"/>
</dbReference>
<dbReference type="SUPFAM" id="SSF55874">
    <property type="entry name" value="ATPase domain of HSP90 chaperone/DNA topoisomerase II/histidine kinase"/>
    <property type="match status" value="1"/>
</dbReference>
<dbReference type="GO" id="GO:0009927">
    <property type="term" value="F:histidine phosphotransfer kinase activity"/>
    <property type="evidence" value="ECO:0007669"/>
    <property type="project" value="TreeGrafter"/>
</dbReference>
<dbReference type="InterPro" id="IPR003594">
    <property type="entry name" value="HATPase_dom"/>
</dbReference>
<dbReference type="PANTHER" id="PTHR43047:SF9">
    <property type="entry name" value="HISTIDINE KINASE"/>
    <property type="match status" value="1"/>
</dbReference>
<dbReference type="GO" id="GO:0005886">
    <property type="term" value="C:plasma membrane"/>
    <property type="evidence" value="ECO:0007669"/>
    <property type="project" value="TreeGrafter"/>
</dbReference>
<dbReference type="AlphaFoldDB" id="A0A9W7NIC6"/>
<evidence type="ECO:0000256" key="5">
    <source>
        <dbReference type="ARBA" id="ARBA00022777"/>
    </source>
</evidence>
<sequence length="808" mass="87790">MARIRHILLFLLAVAPLVGFQAYTQLNLRASREAELGQEVRQLLDLLETEQHRIIDNMRDIMTVLGTTAAELSGPDCQAALERLNEHIPSYLTIEVTDLQGTVRCATDPRAIGVFLGGRANIQRALATGEFSIGEFGFAIGIGKAILPFGLPYTGPDGVHAGVIAGLLDLSWLEGYLARKPLPANTAILLTDATGAMMARIPPKPELIGQPLPERFRHFLEGDERKVVELTGFDDVERVVAYSPPGSGGRGVMLAVGIGKEAAMRSVDLAALRSMLLFLAVLALSAACGGWLIRRVAWVRDSERRLLKAVIANLPSGVLVAEAPTGKLVLHNEAADRVVGAPLKPLRDIGEYASHTAFHRDGTPYRAEDYPLARAILHGETVKQEEMLYRHPDGDVKTFVVNADPLRDRDGRITLGVASVTDITERKRLEDDLRAAKAHAEQANLAKSKFLAAASHDLRQPMQSLFFFAEALRGHVHDQRGQDAMTMLERGLDTLKGLLEGLLDMSRLDAGGVKPTVEDFAVKPVLDQIGASFAPIAMAKGLELQVAVPGGVAVRSDRSLLGRMVRNLVENAIKYTESGVIRLECRVVDGCARLEVRDSGIGIPPDHLTRIFDEFHQVSNSERDRSRGLGLGLSIVRRLSELLDHPVNVRSTPGGGSVFSVDMPLGQMEVQSPKVPEGAVPKDGSGRFAVLVDDDEIVLLGLQSIFHGWGYETLSGGSVEQVLDRVKASKRIPDIIIADYRLREGRTGIEAIQELRRLVGAEVPAIVLTGETGMEWQREATGVGVGVAFKPVTPRQLHQVVRRLLNVA</sequence>
<dbReference type="Gene3D" id="3.40.50.2300">
    <property type="match status" value="1"/>
</dbReference>
<evidence type="ECO:0000256" key="1">
    <source>
        <dbReference type="ARBA" id="ARBA00000085"/>
    </source>
</evidence>
<dbReference type="FunFam" id="3.30.565.10:FF:000049">
    <property type="entry name" value="Two-component sensor histidine kinase"/>
    <property type="match status" value="1"/>
</dbReference>
<dbReference type="GO" id="GO:0000155">
    <property type="term" value="F:phosphorelay sensor kinase activity"/>
    <property type="evidence" value="ECO:0007669"/>
    <property type="project" value="InterPro"/>
</dbReference>
<dbReference type="Pfam" id="PF00072">
    <property type="entry name" value="Response_reg"/>
    <property type="match status" value="1"/>
</dbReference>
<keyword evidence="4" id="KW-0808">Transferase</keyword>
<feature type="domain" description="PAC" evidence="9">
    <location>
        <begin position="383"/>
        <end position="435"/>
    </location>
</feature>
<dbReference type="EC" id="2.7.13.3" evidence="2"/>
<evidence type="ECO:0000259" key="9">
    <source>
        <dbReference type="PROSITE" id="PS50113"/>
    </source>
</evidence>
<dbReference type="SMART" id="SM00086">
    <property type="entry name" value="PAC"/>
    <property type="match status" value="1"/>
</dbReference>
<dbReference type="CDD" id="cd12914">
    <property type="entry name" value="PDC1_DGC_like"/>
    <property type="match status" value="1"/>
</dbReference>
<dbReference type="CDD" id="cd00156">
    <property type="entry name" value="REC"/>
    <property type="match status" value="1"/>
</dbReference>
<feature type="modified residue" description="4-aspartylphosphate" evidence="6">
    <location>
        <position position="739"/>
    </location>
</feature>
<dbReference type="SMART" id="SM00388">
    <property type="entry name" value="HisKA"/>
    <property type="match status" value="1"/>
</dbReference>
<dbReference type="NCBIfam" id="TIGR00229">
    <property type="entry name" value="sensory_box"/>
    <property type="match status" value="1"/>
</dbReference>
<dbReference type="InterPro" id="IPR003661">
    <property type="entry name" value="HisK_dim/P_dom"/>
</dbReference>
<dbReference type="InterPro" id="IPR036097">
    <property type="entry name" value="HisK_dim/P_sf"/>
</dbReference>
<reference evidence="10 11" key="1">
    <citation type="submission" date="2018-07" db="EMBL/GenBank/DDBJ databases">
        <title>Genome sequence of Azospirillum sp. ATCC 49961.</title>
        <authorList>
            <person name="Sant'Anna F.H."/>
            <person name="Baldani J.I."/>
            <person name="Zilli J.E."/>
            <person name="Reis V.M."/>
            <person name="Hartmann A."/>
            <person name="Cruz L."/>
            <person name="de Souza E.M."/>
            <person name="de Oliveira Pedrosa F."/>
            <person name="Passaglia L.M.P."/>
        </authorList>
    </citation>
    <scope>NUCLEOTIDE SEQUENCE [LARGE SCALE GENOMIC DNA]</scope>
    <source>
        <strain evidence="10 11">ATCC 49961</strain>
    </source>
</reference>
<evidence type="ECO:0000256" key="4">
    <source>
        <dbReference type="ARBA" id="ARBA00022679"/>
    </source>
</evidence>
<dbReference type="CDD" id="cd12915">
    <property type="entry name" value="PDC2_DGC_like"/>
    <property type="match status" value="1"/>
</dbReference>
<dbReference type="InterPro" id="IPR013656">
    <property type="entry name" value="PAS_4"/>
</dbReference>
<dbReference type="Gene3D" id="3.30.565.10">
    <property type="entry name" value="Histidine kinase-like ATPase, C-terminal domain"/>
    <property type="match status" value="1"/>
</dbReference>
<dbReference type="SMART" id="SM00387">
    <property type="entry name" value="HATPase_c"/>
    <property type="match status" value="1"/>
</dbReference>
<gene>
    <name evidence="10" type="ORF">DS843_16280</name>
</gene>
<accession>A0A9W7NIC6</accession>
<dbReference type="InterPro" id="IPR036890">
    <property type="entry name" value="HATPase_C_sf"/>
</dbReference>
<dbReference type="Pfam" id="PF08448">
    <property type="entry name" value="PAS_4"/>
    <property type="match status" value="1"/>
</dbReference>
<dbReference type="Pfam" id="PF02518">
    <property type="entry name" value="HATPase_c"/>
    <property type="match status" value="1"/>
</dbReference>